<dbReference type="InterPro" id="IPR036412">
    <property type="entry name" value="HAD-like_sf"/>
</dbReference>
<dbReference type="PANTHER" id="PTHR10000">
    <property type="entry name" value="PHOSPHOSERINE PHOSPHATASE"/>
    <property type="match status" value="1"/>
</dbReference>
<dbReference type="GO" id="GO:0000287">
    <property type="term" value="F:magnesium ion binding"/>
    <property type="evidence" value="ECO:0007669"/>
    <property type="project" value="TreeGrafter"/>
</dbReference>
<protein>
    <submittedName>
        <fullName evidence="1">Uncharacterized protein</fullName>
    </submittedName>
</protein>
<dbReference type="NCBIfam" id="TIGR01484">
    <property type="entry name" value="HAD-SF-IIB"/>
    <property type="match status" value="1"/>
</dbReference>
<keyword evidence="2" id="KW-1185">Reference proteome</keyword>
<dbReference type="Gene3D" id="3.30.1240.10">
    <property type="match status" value="1"/>
</dbReference>
<gene>
    <name evidence="1" type="ordered locus">MYPE4570</name>
</gene>
<organism evidence="1 2">
    <name type="scientific">Malacoplasma penetrans (strain HF-2)</name>
    <name type="common">Mycoplasma penetrans</name>
    <dbReference type="NCBI Taxonomy" id="272633"/>
    <lineage>
        <taxon>Bacteria</taxon>
        <taxon>Bacillati</taxon>
        <taxon>Mycoplasmatota</taxon>
        <taxon>Mycoplasmoidales</taxon>
        <taxon>Mycoplasmoidaceae</taxon>
        <taxon>Malacoplasma</taxon>
    </lineage>
</organism>
<dbReference type="Pfam" id="PF08282">
    <property type="entry name" value="Hydrolase_3"/>
    <property type="match status" value="1"/>
</dbReference>
<dbReference type="InterPro" id="IPR023214">
    <property type="entry name" value="HAD_sf"/>
</dbReference>
<name>Q8EVV2_MALP2</name>
<dbReference type="InterPro" id="IPR006379">
    <property type="entry name" value="HAD-SF_hydro_IIB"/>
</dbReference>
<dbReference type="EMBL" id="BA000026">
    <property type="protein sequence ID" value="BAC44247.1"/>
    <property type="molecule type" value="Genomic_DNA"/>
</dbReference>
<reference evidence="1 2" key="1">
    <citation type="journal article" date="2002" name="Nucleic Acids Res.">
        <title>The complete genomic sequence of Mycoplasma penetrans, an intracellular bacterial pathogen in humans.</title>
        <authorList>
            <person name="Sasaki Y."/>
            <person name="Ishikawa J."/>
            <person name="Yamashita A."/>
            <person name="Oshima K."/>
            <person name="Kenri T."/>
            <person name="Furuya K."/>
            <person name="Yoshino C."/>
            <person name="Horino A."/>
            <person name="Shiba T."/>
            <person name="Sasaki T."/>
            <person name="Hattori M."/>
        </authorList>
    </citation>
    <scope>NUCLEOTIDE SEQUENCE [LARGE SCALE GENOMIC DNA]</scope>
    <source>
        <strain evidence="1 2">HF-2</strain>
    </source>
</reference>
<dbReference type="Proteomes" id="UP000002522">
    <property type="component" value="Chromosome"/>
</dbReference>
<dbReference type="STRING" id="272633.gene:10731573"/>
<proteinExistence type="predicted"/>
<dbReference type="GO" id="GO:0016791">
    <property type="term" value="F:phosphatase activity"/>
    <property type="evidence" value="ECO:0007669"/>
    <property type="project" value="TreeGrafter"/>
</dbReference>
<dbReference type="eggNOG" id="COG0561">
    <property type="taxonomic scope" value="Bacteria"/>
</dbReference>
<sequence>MNWNKRTLVICDLDGSLLKDDETISQFSVDIIKKFTSKNNNKFCIATGRPIRAAIKYYKQLGLDTIMANLNGANIINPTDPNFSMINLGFSKEAIKHILSDKKLLKYIGCVLIENIEGTYVLTEEKSKFIQYEFLSKFHINTKKQGDEDGFVALDLNEIDKIDKDVNSILIYIKDKKYIDEITFKIKSITNTLIVRSWSIPTDLTGTVIEVNSIFSSKGTVTKFLSSYYMIPLNQTYSFGDGENDVDMLTRSNGYAMKNASHTVKLLTHRITKYSNDQDGIAKEMQKLFKL</sequence>
<evidence type="ECO:0000313" key="2">
    <source>
        <dbReference type="Proteomes" id="UP000002522"/>
    </source>
</evidence>
<accession>Q8EVV2</accession>
<dbReference type="InParanoid" id="Q8EVV2"/>
<dbReference type="SUPFAM" id="SSF56784">
    <property type="entry name" value="HAD-like"/>
    <property type="match status" value="1"/>
</dbReference>
<dbReference type="PANTHER" id="PTHR10000:SF23">
    <property type="entry name" value="5-AMINO-6-(5-PHOSPHO-D-RIBITYLAMINO)URACIL PHOSPHATASE YITU"/>
    <property type="match status" value="1"/>
</dbReference>
<dbReference type="RefSeq" id="WP_011077281.1">
    <property type="nucleotide sequence ID" value="NC_004432.1"/>
</dbReference>
<dbReference type="GO" id="GO:0005829">
    <property type="term" value="C:cytosol"/>
    <property type="evidence" value="ECO:0007669"/>
    <property type="project" value="TreeGrafter"/>
</dbReference>
<dbReference type="AlphaFoldDB" id="Q8EVV2"/>
<dbReference type="KEGG" id="mpe:MYPE4570"/>
<dbReference type="HOGENOM" id="CLU_044146_1_1_14"/>
<dbReference type="FunCoup" id="Q8EVV2">
    <property type="interactions" value="39"/>
</dbReference>
<dbReference type="Gene3D" id="3.40.50.1000">
    <property type="entry name" value="HAD superfamily/HAD-like"/>
    <property type="match status" value="1"/>
</dbReference>
<evidence type="ECO:0000313" key="1">
    <source>
        <dbReference type="EMBL" id="BAC44247.1"/>
    </source>
</evidence>